<evidence type="ECO:0000313" key="8">
    <source>
        <dbReference type="EMBL" id="VVC43297.1"/>
    </source>
</evidence>
<evidence type="ECO:0000259" key="7">
    <source>
        <dbReference type="PROSITE" id="PS50157"/>
    </source>
</evidence>
<dbReference type="Proteomes" id="UP000325440">
    <property type="component" value="Unassembled WGS sequence"/>
</dbReference>
<dbReference type="GO" id="GO:0000981">
    <property type="term" value="F:DNA-binding transcription factor activity, RNA polymerase II-specific"/>
    <property type="evidence" value="ECO:0007669"/>
    <property type="project" value="TreeGrafter"/>
</dbReference>
<feature type="domain" description="C2H2-type" evidence="7">
    <location>
        <begin position="515"/>
        <end position="542"/>
    </location>
</feature>
<feature type="domain" description="C2H2-type" evidence="7">
    <location>
        <begin position="543"/>
        <end position="565"/>
    </location>
</feature>
<feature type="region of interest" description="Disordered" evidence="6">
    <location>
        <begin position="450"/>
        <end position="471"/>
    </location>
</feature>
<name>A0A5E4NLN6_9HEMI</name>
<dbReference type="EMBL" id="CABPRJ010002368">
    <property type="protein sequence ID" value="VVC43297.1"/>
    <property type="molecule type" value="Genomic_DNA"/>
</dbReference>
<dbReference type="PROSITE" id="PS00028">
    <property type="entry name" value="ZINC_FINGER_C2H2_1"/>
    <property type="match status" value="5"/>
</dbReference>
<feature type="compositionally biased region" description="Polar residues" evidence="6">
    <location>
        <begin position="330"/>
        <end position="339"/>
    </location>
</feature>
<protein>
    <submittedName>
        <fullName evidence="8">Zinc finger C2H2-type</fullName>
    </submittedName>
</protein>
<dbReference type="OrthoDB" id="6496232at2759"/>
<dbReference type="GO" id="GO:0000978">
    <property type="term" value="F:RNA polymerase II cis-regulatory region sequence-specific DNA binding"/>
    <property type="evidence" value="ECO:0007669"/>
    <property type="project" value="TreeGrafter"/>
</dbReference>
<keyword evidence="1" id="KW-0479">Metal-binding</keyword>
<organism evidence="8 9">
    <name type="scientific">Cinara cedri</name>
    <dbReference type="NCBI Taxonomy" id="506608"/>
    <lineage>
        <taxon>Eukaryota</taxon>
        <taxon>Metazoa</taxon>
        <taxon>Ecdysozoa</taxon>
        <taxon>Arthropoda</taxon>
        <taxon>Hexapoda</taxon>
        <taxon>Insecta</taxon>
        <taxon>Pterygota</taxon>
        <taxon>Neoptera</taxon>
        <taxon>Paraneoptera</taxon>
        <taxon>Hemiptera</taxon>
        <taxon>Sternorrhyncha</taxon>
        <taxon>Aphidomorpha</taxon>
        <taxon>Aphidoidea</taxon>
        <taxon>Aphididae</taxon>
        <taxon>Lachninae</taxon>
        <taxon>Cinara</taxon>
    </lineage>
</organism>
<dbReference type="InterPro" id="IPR013087">
    <property type="entry name" value="Znf_C2H2_type"/>
</dbReference>
<feature type="region of interest" description="Disordered" evidence="6">
    <location>
        <begin position="1"/>
        <end position="48"/>
    </location>
</feature>
<evidence type="ECO:0000313" key="9">
    <source>
        <dbReference type="Proteomes" id="UP000325440"/>
    </source>
</evidence>
<dbReference type="GO" id="GO:0008270">
    <property type="term" value="F:zinc ion binding"/>
    <property type="evidence" value="ECO:0007669"/>
    <property type="project" value="UniProtKB-KW"/>
</dbReference>
<dbReference type="Pfam" id="PF00096">
    <property type="entry name" value="zf-C2H2"/>
    <property type="match status" value="4"/>
</dbReference>
<feature type="domain" description="C2H2-type" evidence="7">
    <location>
        <begin position="206"/>
        <end position="233"/>
    </location>
</feature>
<proteinExistence type="predicted"/>
<feature type="region of interest" description="Disordered" evidence="6">
    <location>
        <begin position="326"/>
        <end position="347"/>
    </location>
</feature>
<dbReference type="PANTHER" id="PTHR19818">
    <property type="entry name" value="ZINC FINGER PROTEIN ZIC AND GLI"/>
    <property type="match status" value="1"/>
</dbReference>
<feature type="compositionally biased region" description="Basic and acidic residues" evidence="6">
    <location>
        <begin position="450"/>
        <end position="460"/>
    </location>
</feature>
<keyword evidence="9" id="KW-1185">Reference proteome</keyword>
<gene>
    <name evidence="8" type="ORF">CINCED_3A007047</name>
</gene>
<keyword evidence="3 5" id="KW-0863">Zinc-finger</keyword>
<sequence length="565" mass="64133">MDRRTESDPAAPVDSADTSSFCPGPIMHTSDYGAAGTPSAGEQVAPPLNRGDGWLVDLVNNFAGPSDQPRQLKFTIPITVPGVDDQCKTIQIEVVTQGDKPGEITGDPVLGQLACNQEQNNENVQIQLEQEDDVLNYQILNSSNNDALELFSSLQENNIIQDGSPVVPECHNHPKIIFMCSTCRKVFKNKSALNKHEIIHTGIKTQICHICGKGFYFPYELKRHIKKHNVENLKYRLETFQQIVKQSIHNYNDTIQQSLQEDQNLIQDCEPVIMEQSSTSSNSNQYVMTHTSNTNIYNSLSDTSMYYDTPHEYIFNSSFDNTESEHGDLISSTTQNNNIDTHKADTDDYDITNENGIPIQFILNYAPDEYTENTKYFEPSGTQEHDNTEIEITDNQENGQFTLSSLDEIQMIEHNSDNQTPHTFNTNISDPLKNSLKDFLNFLPDKTKSETLKSSHEDSNNIKTDNQVSTEPKKIQIESATDETMLLNCPECNKIYTQKAKLEQHLIDHKIKRNFICEICGAGCKRRSDLNRHKICHNPDLPFVCNICFKGFKRRYSLKVHVKNH</sequence>
<reference evidence="8 9" key="1">
    <citation type="submission" date="2019-08" db="EMBL/GenBank/DDBJ databases">
        <authorList>
            <person name="Alioto T."/>
            <person name="Alioto T."/>
            <person name="Gomez Garrido J."/>
        </authorList>
    </citation>
    <scope>NUCLEOTIDE SEQUENCE [LARGE SCALE GENOMIC DNA]</scope>
</reference>
<dbReference type="InterPro" id="IPR036236">
    <property type="entry name" value="Znf_C2H2_sf"/>
</dbReference>
<dbReference type="PANTHER" id="PTHR19818:SF163">
    <property type="entry name" value="C2H2-TYPE DOMAIN-CONTAINING PROTEIN"/>
    <property type="match status" value="1"/>
</dbReference>
<dbReference type="AlphaFoldDB" id="A0A5E4NLN6"/>
<evidence type="ECO:0000256" key="6">
    <source>
        <dbReference type="SAM" id="MobiDB-lite"/>
    </source>
</evidence>
<keyword evidence="2" id="KW-0677">Repeat</keyword>
<evidence type="ECO:0000256" key="4">
    <source>
        <dbReference type="ARBA" id="ARBA00022833"/>
    </source>
</evidence>
<evidence type="ECO:0000256" key="1">
    <source>
        <dbReference type="ARBA" id="ARBA00022723"/>
    </source>
</evidence>
<dbReference type="InterPro" id="IPR050329">
    <property type="entry name" value="GLI_C2H2-zinc-finger"/>
</dbReference>
<feature type="domain" description="C2H2-type" evidence="7">
    <location>
        <begin position="178"/>
        <end position="205"/>
    </location>
</feature>
<dbReference type="SUPFAM" id="SSF57667">
    <property type="entry name" value="beta-beta-alpha zinc fingers"/>
    <property type="match status" value="3"/>
</dbReference>
<dbReference type="GO" id="GO:0045944">
    <property type="term" value="P:positive regulation of transcription by RNA polymerase II"/>
    <property type="evidence" value="ECO:0007669"/>
    <property type="project" value="UniProtKB-ARBA"/>
</dbReference>
<feature type="domain" description="C2H2-type" evidence="7">
    <location>
        <begin position="487"/>
        <end position="514"/>
    </location>
</feature>
<dbReference type="GO" id="GO:0005634">
    <property type="term" value="C:nucleus"/>
    <property type="evidence" value="ECO:0007669"/>
    <property type="project" value="UniProtKB-ARBA"/>
</dbReference>
<evidence type="ECO:0000256" key="5">
    <source>
        <dbReference type="PROSITE-ProRule" id="PRU00042"/>
    </source>
</evidence>
<dbReference type="SMART" id="SM00355">
    <property type="entry name" value="ZnF_C2H2"/>
    <property type="match status" value="5"/>
</dbReference>
<evidence type="ECO:0000256" key="3">
    <source>
        <dbReference type="ARBA" id="ARBA00022771"/>
    </source>
</evidence>
<dbReference type="PROSITE" id="PS50157">
    <property type="entry name" value="ZINC_FINGER_C2H2_2"/>
    <property type="match status" value="5"/>
</dbReference>
<feature type="compositionally biased region" description="Polar residues" evidence="6">
    <location>
        <begin position="461"/>
        <end position="470"/>
    </location>
</feature>
<evidence type="ECO:0000256" key="2">
    <source>
        <dbReference type="ARBA" id="ARBA00022737"/>
    </source>
</evidence>
<dbReference type="Gene3D" id="3.30.160.60">
    <property type="entry name" value="Classic Zinc Finger"/>
    <property type="match status" value="4"/>
</dbReference>
<keyword evidence="4" id="KW-0862">Zinc</keyword>
<accession>A0A5E4NLN6</accession>